<dbReference type="EMBL" id="LN515532">
    <property type="protein sequence ID" value="CEA15209.1"/>
    <property type="molecule type" value="Genomic_DNA"/>
</dbReference>
<dbReference type="AlphaFoldDB" id="A0A098BX13"/>
<feature type="transmembrane region" description="Helical" evidence="1">
    <location>
        <begin position="81"/>
        <end position="102"/>
    </location>
</feature>
<evidence type="ECO:0000256" key="1">
    <source>
        <dbReference type="SAM" id="Phobius"/>
    </source>
</evidence>
<sequence>MNKNKINLRFSVITLIILSAAMSRLLPHPPNFAPIGGMALFGAAYFSKKYWAFIIPIVSMWVSDLILNNVIYGQYFDHFVWFYSGSLFTYGAFALIVVLGMFTLKKVRVPNLAVSALGASVIFFIVSNFGVWLTSGMYPPTFSGLMTCYTAGIPFFHNTILGDLVYTGVLFGAFELCVRKIPQLRVAPIQ</sequence>
<proteinExistence type="predicted"/>
<dbReference type="OrthoDB" id="9806699at2"/>
<dbReference type="Pfam" id="PF20221">
    <property type="entry name" value="DUF6580"/>
    <property type="match status" value="1"/>
</dbReference>
<dbReference type="PATRIC" id="fig|1562970.3.peg.436"/>
<dbReference type="STRING" id="1562970.ING2E5B_0442"/>
<reference evidence="2 3" key="1">
    <citation type="submission" date="2014-08" db="EMBL/GenBank/DDBJ databases">
        <authorList>
            <person name="Wibberg D."/>
        </authorList>
    </citation>
    <scope>NUCLEOTIDE SEQUENCE [LARGE SCALE GENOMIC DNA]</scope>
    <source>
        <strain evidence="3">ING2-E5B</strain>
    </source>
</reference>
<organism evidence="2 3">
    <name type="scientific">Fermentimonas caenicola</name>
    <dbReference type="NCBI Taxonomy" id="1562970"/>
    <lineage>
        <taxon>Bacteria</taxon>
        <taxon>Pseudomonadati</taxon>
        <taxon>Bacteroidota</taxon>
        <taxon>Bacteroidia</taxon>
        <taxon>Bacteroidales</taxon>
        <taxon>Dysgonomonadaceae</taxon>
        <taxon>Fermentimonas</taxon>
    </lineage>
</organism>
<name>A0A098BX13_9BACT</name>
<dbReference type="HOGENOM" id="CLU_112910_0_0_10"/>
<accession>A0A098BX13</accession>
<keyword evidence="1" id="KW-0472">Membrane</keyword>
<keyword evidence="3" id="KW-1185">Reference proteome</keyword>
<keyword evidence="1" id="KW-1133">Transmembrane helix</keyword>
<keyword evidence="1" id="KW-0812">Transmembrane</keyword>
<gene>
    <name evidence="2" type="ORF">ING2E5B_0442</name>
</gene>
<dbReference type="Proteomes" id="UP000032417">
    <property type="component" value="Chromosome 1"/>
</dbReference>
<protein>
    <submittedName>
        <fullName evidence="2">Uncharacterized protein</fullName>
    </submittedName>
</protein>
<dbReference type="KEGG" id="pbt:ING2E5B_0442"/>
<feature type="transmembrane region" description="Helical" evidence="1">
    <location>
        <begin position="54"/>
        <end position="75"/>
    </location>
</feature>
<feature type="transmembrane region" description="Helical" evidence="1">
    <location>
        <begin position="155"/>
        <end position="178"/>
    </location>
</feature>
<evidence type="ECO:0000313" key="2">
    <source>
        <dbReference type="EMBL" id="CEA15209.1"/>
    </source>
</evidence>
<evidence type="ECO:0000313" key="3">
    <source>
        <dbReference type="Proteomes" id="UP000032417"/>
    </source>
</evidence>
<feature type="transmembrane region" description="Helical" evidence="1">
    <location>
        <begin position="114"/>
        <end position="135"/>
    </location>
</feature>
<dbReference type="InterPro" id="IPR046487">
    <property type="entry name" value="DUF6580"/>
</dbReference>